<evidence type="ECO:0000313" key="2">
    <source>
        <dbReference type="Proteomes" id="UP000789396"/>
    </source>
</evidence>
<protein>
    <submittedName>
        <fullName evidence="1">16881_t:CDS:1</fullName>
    </submittedName>
</protein>
<accession>A0A9N8WA15</accession>
<name>A0A9N8WA15_9GLOM</name>
<organism evidence="1 2">
    <name type="scientific">Racocetra fulgida</name>
    <dbReference type="NCBI Taxonomy" id="60492"/>
    <lineage>
        <taxon>Eukaryota</taxon>
        <taxon>Fungi</taxon>
        <taxon>Fungi incertae sedis</taxon>
        <taxon>Mucoromycota</taxon>
        <taxon>Glomeromycotina</taxon>
        <taxon>Glomeromycetes</taxon>
        <taxon>Diversisporales</taxon>
        <taxon>Gigasporaceae</taxon>
        <taxon>Racocetra</taxon>
    </lineage>
</organism>
<comment type="caution">
    <text evidence="1">The sequence shown here is derived from an EMBL/GenBank/DDBJ whole genome shotgun (WGS) entry which is preliminary data.</text>
</comment>
<gene>
    <name evidence="1" type="ORF">RFULGI_LOCUS1378</name>
</gene>
<dbReference type="OrthoDB" id="2413621at2759"/>
<dbReference type="Proteomes" id="UP000789396">
    <property type="component" value="Unassembled WGS sequence"/>
</dbReference>
<dbReference type="EMBL" id="CAJVPZ010000834">
    <property type="protein sequence ID" value="CAG8477250.1"/>
    <property type="molecule type" value="Genomic_DNA"/>
</dbReference>
<proteinExistence type="predicted"/>
<evidence type="ECO:0000313" key="1">
    <source>
        <dbReference type="EMBL" id="CAG8477250.1"/>
    </source>
</evidence>
<feature type="non-terminal residue" evidence="1">
    <location>
        <position position="1"/>
    </location>
</feature>
<dbReference type="AlphaFoldDB" id="A0A9N8WA15"/>
<keyword evidence="2" id="KW-1185">Reference proteome</keyword>
<reference evidence="1" key="1">
    <citation type="submission" date="2021-06" db="EMBL/GenBank/DDBJ databases">
        <authorList>
            <person name="Kallberg Y."/>
            <person name="Tangrot J."/>
            <person name="Rosling A."/>
        </authorList>
    </citation>
    <scope>NUCLEOTIDE SEQUENCE</scope>
    <source>
        <strain evidence="1">IN212</strain>
    </source>
</reference>
<sequence length="179" mass="20871">TLPLKPNLKYTQLPGVYPIPNNYKIEVFWGHIEKNHIQASIDYIEGIPNYTIEWTNNEQKYIIILQILPSDAASKYCNLTKVIPKKNHPWCAKPLSDLGNDSYRDKTKRAAKSLFNDFEIKKKKIWHLTDNSKLKEIVMEVGEQPWLVKFDENQQLEKKKGAKNKYRALTTASQDLPKE</sequence>